<dbReference type="Pfam" id="PF02880">
    <property type="entry name" value="PGM_PMM_III"/>
    <property type="match status" value="1"/>
</dbReference>
<dbReference type="Gene3D" id="3.40.120.10">
    <property type="entry name" value="Alpha-D-Glucose-1,6-Bisphosphate, subunit A, domain 3"/>
    <property type="match status" value="3"/>
</dbReference>
<name>A0AAT9LC37_9FIRM</name>
<dbReference type="InterPro" id="IPR005844">
    <property type="entry name" value="A-D-PHexomutase_a/b/a-I"/>
</dbReference>
<dbReference type="GO" id="GO:0005975">
    <property type="term" value="P:carbohydrate metabolic process"/>
    <property type="evidence" value="ECO:0007669"/>
    <property type="project" value="InterPro"/>
</dbReference>
<evidence type="ECO:0000256" key="4">
    <source>
        <dbReference type="ARBA" id="ARBA00022723"/>
    </source>
</evidence>
<reference evidence="12" key="2">
    <citation type="journal article" date="2023" name="Biology">
        <title>Prokaryotic Life Associated with Coal-Fire Gas Vents Revealed by Metagenomics.</title>
        <authorList>
            <person name="Kadnikov V.V."/>
            <person name="Mardanov A.V."/>
            <person name="Beletsky A.V."/>
            <person name="Karnachuk O.V."/>
            <person name="Ravin N.V."/>
        </authorList>
    </citation>
    <scope>NUCLEOTIDE SEQUENCE</scope>
    <source>
        <strain evidence="12">Bu02</strain>
    </source>
</reference>
<dbReference type="InterPro" id="IPR016066">
    <property type="entry name" value="A-D-PHexomutase_CS"/>
</dbReference>
<dbReference type="InterPro" id="IPR005841">
    <property type="entry name" value="Alpha-D-phosphohexomutase_SF"/>
</dbReference>
<evidence type="ECO:0000256" key="3">
    <source>
        <dbReference type="ARBA" id="ARBA00022553"/>
    </source>
</evidence>
<keyword evidence="5 7" id="KW-0460">Magnesium</keyword>
<dbReference type="Pfam" id="PF00408">
    <property type="entry name" value="PGM_PMM_IV"/>
    <property type="match status" value="1"/>
</dbReference>
<evidence type="ECO:0000313" key="12">
    <source>
        <dbReference type="EMBL" id="QUL98635.1"/>
    </source>
</evidence>
<feature type="domain" description="Alpha-D-phosphohexomutase alpha/beta/alpha" evidence="9">
    <location>
        <begin position="8"/>
        <end position="127"/>
    </location>
</feature>
<evidence type="ECO:0000256" key="5">
    <source>
        <dbReference type="ARBA" id="ARBA00022842"/>
    </source>
</evidence>
<dbReference type="InterPro" id="IPR005845">
    <property type="entry name" value="A-D-PHexomutase_a/b/a-II"/>
</dbReference>
<keyword evidence="3" id="KW-0597">Phosphoprotein</keyword>
<dbReference type="SUPFAM" id="SSF53738">
    <property type="entry name" value="Phosphoglucomutase, first 3 domains"/>
    <property type="match status" value="3"/>
</dbReference>
<sequence length="461" mass="50919">MVQIDSSIFREYDIRGITGRQLTLEVARLVGLGYGTYCLENGIDSVVVGRDVRQGSEELHNALVDGLMSAGCRVVDIGTAVTPLLYFACRVWGIDGGVMVTASHNPPEYNGFKLVWGKGTLYGDALQRLKEMIVRGEFVDGRGTYETRDAFSGYLQWLRDRFDLSGIRVGIDCGNGAAGLFAPKVFSELGCEVSPLYCDPDPTFPNHLPDPVRKGNMRDLAALVTSRSLDVGLAFDGDGDRLGVVDDAGREIWGDRVMILFSREVLARHPGAKILVEVKCSQALIDEISRLGGYPILWKTGHSLIKAKMLEEKALLAGEMSGHMFFADEYFGFDDAIYAGCRLLRLMRDASLPLSRMLADVPVYYSTPEVRVHCPEDMKRSVVERAKDRLRRVCRDLVDVDGARATNGDGWVLVRASNTEPCLILRAESSTQEGLRRLSTLLTDVLACEEGVDLHEWLTAL</sequence>
<feature type="domain" description="Alpha-D-phosphohexomutase C-terminal" evidence="8">
    <location>
        <begin position="369"/>
        <end position="438"/>
    </location>
</feature>
<evidence type="ECO:0000256" key="2">
    <source>
        <dbReference type="ARBA" id="ARBA00010231"/>
    </source>
</evidence>
<evidence type="ECO:0000256" key="1">
    <source>
        <dbReference type="ARBA" id="ARBA00001946"/>
    </source>
</evidence>
<dbReference type="GO" id="GO:0016868">
    <property type="term" value="F:intramolecular phosphotransferase activity"/>
    <property type="evidence" value="ECO:0007669"/>
    <property type="project" value="InterPro"/>
</dbReference>
<dbReference type="CDD" id="cd03089">
    <property type="entry name" value="PMM_PGM"/>
    <property type="match status" value="1"/>
</dbReference>
<dbReference type="InterPro" id="IPR016055">
    <property type="entry name" value="A-D-PHexomutase_a/b/a-I/II/III"/>
</dbReference>
<dbReference type="Pfam" id="PF02878">
    <property type="entry name" value="PGM_PMM_I"/>
    <property type="match status" value="1"/>
</dbReference>
<keyword evidence="4 7" id="KW-0479">Metal-binding</keyword>
<gene>
    <name evidence="12" type="ORF">IMF26_00635</name>
</gene>
<accession>A0AAT9LC37</accession>
<protein>
    <submittedName>
        <fullName evidence="12">Phosphomannomutase/phosphoglucomutase</fullName>
    </submittedName>
</protein>
<dbReference type="GO" id="GO:0000287">
    <property type="term" value="F:magnesium ion binding"/>
    <property type="evidence" value="ECO:0007669"/>
    <property type="project" value="InterPro"/>
</dbReference>
<feature type="domain" description="Alpha-D-phosphohexomutase alpha/beta/alpha" evidence="10">
    <location>
        <begin position="162"/>
        <end position="249"/>
    </location>
</feature>
<evidence type="ECO:0000256" key="6">
    <source>
        <dbReference type="ARBA" id="ARBA00023235"/>
    </source>
</evidence>
<evidence type="ECO:0000259" key="8">
    <source>
        <dbReference type="Pfam" id="PF00408"/>
    </source>
</evidence>
<evidence type="ECO:0000259" key="9">
    <source>
        <dbReference type="Pfam" id="PF02878"/>
    </source>
</evidence>
<dbReference type="InterPro" id="IPR036900">
    <property type="entry name" value="A-D-PHexomutase_C_sf"/>
</dbReference>
<evidence type="ECO:0000256" key="7">
    <source>
        <dbReference type="RuleBase" id="RU004326"/>
    </source>
</evidence>
<keyword evidence="6" id="KW-0413">Isomerase</keyword>
<dbReference type="EMBL" id="CP062796">
    <property type="protein sequence ID" value="QUL98635.1"/>
    <property type="molecule type" value="Genomic_DNA"/>
</dbReference>
<dbReference type="AlphaFoldDB" id="A0AAT9LC37"/>
<evidence type="ECO:0000259" key="11">
    <source>
        <dbReference type="Pfam" id="PF02880"/>
    </source>
</evidence>
<reference evidence="12" key="1">
    <citation type="submission" date="2020-10" db="EMBL/GenBank/DDBJ databases">
        <authorList>
            <person name="Kadnikov V."/>
            <person name="Beletsky A.V."/>
            <person name="Mardanov A.V."/>
            <person name="Karnachuk O.V."/>
            <person name="Ravin N.V."/>
        </authorList>
    </citation>
    <scope>NUCLEOTIDE SEQUENCE</scope>
    <source>
        <strain evidence="12">Bu02</strain>
    </source>
</reference>
<evidence type="ECO:0000259" key="10">
    <source>
        <dbReference type="Pfam" id="PF02879"/>
    </source>
</evidence>
<dbReference type="PANTHER" id="PTHR43771">
    <property type="entry name" value="PHOSPHOMANNOMUTASE"/>
    <property type="match status" value="1"/>
</dbReference>
<comment type="cofactor">
    <cofactor evidence="1">
        <name>Mg(2+)</name>
        <dbReference type="ChEBI" id="CHEBI:18420"/>
    </cofactor>
</comment>
<dbReference type="KEGG" id="fcz:IMF26_00635"/>
<dbReference type="PROSITE" id="PS00710">
    <property type="entry name" value="PGM_PMM"/>
    <property type="match status" value="1"/>
</dbReference>
<feature type="domain" description="Alpha-D-phosphohexomutase alpha/beta/alpha" evidence="11">
    <location>
        <begin position="253"/>
        <end position="361"/>
    </location>
</feature>
<dbReference type="InterPro" id="IPR005846">
    <property type="entry name" value="A-D-PHexomutase_a/b/a-III"/>
</dbReference>
<dbReference type="PANTHER" id="PTHR43771:SF2">
    <property type="entry name" value="PHOSPHOMANNOMUTASE_PHOSPHOGLUCOMUTASE"/>
    <property type="match status" value="1"/>
</dbReference>
<dbReference type="PRINTS" id="PR00509">
    <property type="entry name" value="PGMPMM"/>
</dbReference>
<organism evidence="12">
    <name type="scientific">Candidatus Fermentithermobacillus carboniphilus</name>
    <dbReference type="NCBI Taxonomy" id="3085328"/>
    <lineage>
        <taxon>Bacteria</taxon>
        <taxon>Bacillati</taxon>
        <taxon>Bacillota</taxon>
        <taxon>Candidatus Fermentithermobacillia</taxon>
        <taxon>Candidatus Fermentithermobacillales</taxon>
        <taxon>Candidatus Fermentithermobacillaceae</taxon>
        <taxon>Candidatus Fermentithermobacillus</taxon>
    </lineage>
</organism>
<dbReference type="Gene3D" id="3.30.310.50">
    <property type="entry name" value="Alpha-D-phosphohexomutase, C-terminal domain"/>
    <property type="match status" value="1"/>
</dbReference>
<dbReference type="Pfam" id="PF02879">
    <property type="entry name" value="PGM_PMM_II"/>
    <property type="match status" value="1"/>
</dbReference>
<dbReference type="InterPro" id="IPR005843">
    <property type="entry name" value="A-D-PHexomutase_C"/>
</dbReference>
<proteinExistence type="inferred from homology"/>
<comment type="similarity">
    <text evidence="2 7">Belongs to the phosphohexose mutase family.</text>
</comment>
<dbReference type="SUPFAM" id="SSF55957">
    <property type="entry name" value="Phosphoglucomutase, C-terminal domain"/>
    <property type="match status" value="1"/>
</dbReference>